<comment type="caution">
    <text evidence="2">The sequence shown here is derived from an EMBL/GenBank/DDBJ whole genome shotgun (WGS) entry which is preliminary data.</text>
</comment>
<evidence type="ECO:0000313" key="3">
    <source>
        <dbReference type="Proteomes" id="UP000005337"/>
    </source>
</evidence>
<dbReference type="Proteomes" id="UP000005337">
    <property type="component" value="Unassembled WGS sequence"/>
</dbReference>
<keyword evidence="2" id="KW-0378">Hydrolase</keyword>
<dbReference type="EMBL" id="ABDW01000058">
    <property type="protein sequence ID" value="EDT13372.1"/>
    <property type="molecule type" value="Genomic_DNA"/>
</dbReference>
<dbReference type="GO" id="GO:0004527">
    <property type="term" value="F:exonuclease activity"/>
    <property type="evidence" value="ECO:0007669"/>
    <property type="project" value="UniProtKB-KW"/>
</dbReference>
<reference evidence="2 3" key="1">
    <citation type="submission" date="2007-07" db="EMBL/GenBank/DDBJ databases">
        <title>Annotation of Clostridium perfringens E str. JGS1987.</title>
        <authorList>
            <person name="Paulsen I."/>
            <person name="Sebastian Y."/>
        </authorList>
    </citation>
    <scope>NUCLEOTIDE SEQUENCE [LARGE SCALE GENOMIC DNA]</scope>
    <source>
        <strain evidence="3">E str. JGS1987</strain>
    </source>
</reference>
<organism evidence="2 3">
    <name type="scientific">Clostridium perfringens E str. JGS1987</name>
    <dbReference type="NCBI Taxonomy" id="451755"/>
    <lineage>
        <taxon>Bacteria</taxon>
        <taxon>Bacillati</taxon>
        <taxon>Bacillota</taxon>
        <taxon>Clostridia</taxon>
        <taxon>Eubacteriales</taxon>
        <taxon>Clostridiaceae</taxon>
        <taxon>Clostridium</taxon>
    </lineage>
</organism>
<proteinExistence type="predicted"/>
<gene>
    <name evidence="2" type="ORF">AC3_A0382</name>
</gene>
<keyword evidence="2" id="KW-0269">Exonuclease</keyword>
<keyword evidence="1" id="KW-0175">Coiled coil</keyword>
<protein>
    <submittedName>
        <fullName evidence="2">Exonuclease sbcc</fullName>
    </submittedName>
</protein>
<dbReference type="AlphaFoldDB" id="B1BY47"/>
<keyword evidence="2" id="KW-0540">Nuclease</keyword>
<evidence type="ECO:0000256" key="1">
    <source>
        <dbReference type="SAM" id="Coils"/>
    </source>
</evidence>
<accession>B1BY47</accession>
<sequence length="170" mass="20518">MEKEKRINLVKSVKSEVLEQKIELKVKEFKELISMVENLEIELDKSKKEILRLNNIDIEEDVKALIADKDIPNLTDYKSDLEGECWYKLYINLDDDIMEQERLKQCKVIRFKNEVSLYNFIKRELRGINIKDVNENIEEKKVFNNPNSEVIIYESKEKNKYMIIYKLFYR</sequence>
<name>B1BY47_CLOPF</name>
<dbReference type="RefSeq" id="WP_003466591.1">
    <property type="nucleotide sequence ID" value="NZ_ABDW01000058.1"/>
</dbReference>
<evidence type="ECO:0000313" key="2">
    <source>
        <dbReference type="EMBL" id="EDT13372.1"/>
    </source>
</evidence>
<feature type="coiled-coil region" evidence="1">
    <location>
        <begin position="29"/>
        <end position="56"/>
    </location>
</feature>